<protein>
    <submittedName>
        <fullName evidence="1">Uncharacterized protein</fullName>
    </submittedName>
</protein>
<reference evidence="1 2" key="1">
    <citation type="journal article" date="2024" name="bioRxiv">
        <title>A reference genome for Trichogramma kaykai: A tiny desert-dwelling parasitoid wasp with competing sex-ratio distorters.</title>
        <authorList>
            <person name="Culotta J."/>
            <person name="Lindsey A.R."/>
        </authorList>
    </citation>
    <scope>NUCLEOTIDE SEQUENCE [LARGE SCALE GENOMIC DNA]</scope>
    <source>
        <strain evidence="1 2">KSX58</strain>
    </source>
</reference>
<proteinExistence type="predicted"/>
<organism evidence="1 2">
    <name type="scientific">Trichogramma kaykai</name>
    <dbReference type="NCBI Taxonomy" id="54128"/>
    <lineage>
        <taxon>Eukaryota</taxon>
        <taxon>Metazoa</taxon>
        <taxon>Ecdysozoa</taxon>
        <taxon>Arthropoda</taxon>
        <taxon>Hexapoda</taxon>
        <taxon>Insecta</taxon>
        <taxon>Pterygota</taxon>
        <taxon>Neoptera</taxon>
        <taxon>Endopterygota</taxon>
        <taxon>Hymenoptera</taxon>
        <taxon>Apocrita</taxon>
        <taxon>Proctotrupomorpha</taxon>
        <taxon>Chalcidoidea</taxon>
        <taxon>Trichogrammatidae</taxon>
        <taxon>Trichogramma</taxon>
    </lineage>
</organism>
<comment type="caution">
    <text evidence="1">The sequence shown here is derived from an EMBL/GenBank/DDBJ whole genome shotgun (WGS) entry which is preliminary data.</text>
</comment>
<evidence type="ECO:0000313" key="1">
    <source>
        <dbReference type="EMBL" id="KAL3407424.1"/>
    </source>
</evidence>
<evidence type="ECO:0000313" key="2">
    <source>
        <dbReference type="Proteomes" id="UP001627154"/>
    </source>
</evidence>
<sequence length="134" mass="15307">MAVRSFAHTYVGQEFQSDAAIYAVIDELRQQHKEIFLELDYKPKTALQSSSRISANPNVTRYLWHFGCAYGPMRRIESVGLNRACTIKKVDCPCRLIFRLSPDGTFYTLSNEITDHKVHNLQMTSANVPLPENL</sequence>
<gene>
    <name evidence="1" type="ORF">TKK_000416</name>
</gene>
<dbReference type="Proteomes" id="UP001627154">
    <property type="component" value="Unassembled WGS sequence"/>
</dbReference>
<accession>A0ABD2XQN5</accession>
<keyword evidence="2" id="KW-1185">Reference proteome</keyword>
<name>A0ABD2XQN5_9HYME</name>
<dbReference type="EMBL" id="JBJJXI010000007">
    <property type="protein sequence ID" value="KAL3407424.1"/>
    <property type="molecule type" value="Genomic_DNA"/>
</dbReference>
<dbReference type="AlphaFoldDB" id="A0ABD2XQN5"/>